<sequence>MDLEAYEELEEWVEDTIIKEEARENPPAAAVNFTEKETELIPERYAKRRMIQELTVDVNALGIARRSEKQVEQKIRHEIKILKKYGNAVIS</sequence>
<reference evidence="1 2" key="1">
    <citation type="submission" date="2019-10" db="EMBL/GenBank/DDBJ databases">
        <title>Assembly and Annotation for the nematode Trichostrongylus colubriformis.</title>
        <authorList>
            <person name="Martin J."/>
        </authorList>
    </citation>
    <scope>NUCLEOTIDE SEQUENCE [LARGE SCALE GENOMIC DNA]</scope>
    <source>
        <strain evidence="1">G859</strain>
        <tissue evidence="1">Whole worm</tissue>
    </source>
</reference>
<dbReference type="AlphaFoldDB" id="A0AAN8FFN6"/>
<accession>A0AAN8FFN6</accession>
<proteinExistence type="predicted"/>
<name>A0AAN8FFN6_TRICO</name>
<keyword evidence="2" id="KW-1185">Reference proteome</keyword>
<evidence type="ECO:0000313" key="2">
    <source>
        <dbReference type="Proteomes" id="UP001331761"/>
    </source>
</evidence>
<protein>
    <submittedName>
        <fullName evidence="1">Uncharacterized protein</fullName>
    </submittedName>
</protein>
<dbReference type="Proteomes" id="UP001331761">
    <property type="component" value="Unassembled WGS sequence"/>
</dbReference>
<evidence type="ECO:0000313" key="1">
    <source>
        <dbReference type="EMBL" id="KAK5978315.1"/>
    </source>
</evidence>
<gene>
    <name evidence="1" type="ORF">GCK32_005011</name>
</gene>
<comment type="caution">
    <text evidence="1">The sequence shown here is derived from an EMBL/GenBank/DDBJ whole genome shotgun (WGS) entry which is preliminary data.</text>
</comment>
<organism evidence="1 2">
    <name type="scientific">Trichostrongylus colubriformis</name>
    <name type="common">Black scour worm</name>
    <dbReference type="NCBI Taxonomy" id="6319"/>
    <lineage>
        <taxon>Eukaryota</taxon>
        <taxon>Metazoa</taxon>
        <taxon>Ecdysozoa</taxon>
        <taxon>Nematoda</taxon>
        <taxon>Chromadorea</taxon>
        <taxon>Rhabditida</taxon>
        <taxon>Rhabditina</taxon>
        <taxon>Rhabditomorpha</taxon>
        <taxon>Strongyloidea</taxon>
        <taxon>Trichostrongylidae</taxon>
        <taxon>Trichostrongylus</taxon>
    </lineage>
</organism>
<dbReference type="EMBL" id="WIXE01009581">
    <property type="protein sequence ID" value="KAK5978315.1"/>
    <property type="molecule type" value="Genomic_DNA"/>
</dbReference>